<proteinExistence type="predicted"/>
<reference evidence="2 3" key="1">
    <citation type="journal article" date="2019" name="Emerg. Microbes Infect.">
        <title>Comprehensive subspecies identification of 175 nontuberculous mycobacteria species based on 7547 genomic profiles.</title>
        <authorList>
            <person name="Matsumoto Y."/>
            <person name="Kinjo T."/>
            <person name="Motooka D."/>
            <person name="Nabeya D."/>
            <person name="Jung N."/>
            <person name="Uechi K."/>
            <person name="Horii T."/>
            <person name="Iida T."/>
            <person name="Fujita J."/>
            <person name="Nakamura S."/>
        </authorList>
    </citation>
    <scope>NUCLEOTIDE SEQUENCE [LARGE SCALE GENOMIC DNA]</scope>
    <source>
        <strain evidence="2 3">JCM 12405</strain>
    </source>
</reference>
<sequence length="114" mass="13061">MKRMAGRKREHCIRRSDEPISPEDACPPNWTLQDRPESRCPLVPPLGKRGLHRTAGNSDRGRECQGRQERRAAGWVVGELTIHGKLCVVAPTPLKLKRSLADRERTWRVQRGLY</sequence>
<evidence type="ECO:0000313" key="3">
    <source>
        <dbReference type="Proteomes" id="UP000467201"/>
    </source>
</evidence>
<accession>A0A7I7VWT0</accession>
<name>A0A7I7VWT0_9MYCO</name>
<evidence type="ECO:0000256" key="1">
    <source>
        <dbReference type="SAM" id="MobiDB-lite"/>
    </source>
</evidence>
<feature type="compositionally biased region" description="Basic residues" evidence="1">
    <location>
        <begin position="1"/>
        <end position="12"/>
    </location>
</feature>
<dbReference type="EMBL" id="AP022605">
    <property type="protein sequence ID" value="BBZ09370.1"/>
    <property type="molecule type" value="Genomic_DNA"/>
</dbReference>
<feature type="compositionally biased region" description="Basic and acidic residues" evidence="1">
    <location>
        <begin position="59"/>
        <end position="68"/>
    </location>
</feature>
<dbReference type="Proteomes" id="UP000467201">
    <property type="component" value="Chromosome"/>
</dbReference>
<dbReference type="KEGG" id="mdr:MDOR_35390"/>
<gene>
    <name evidence="2" type="ORF">MDOR_35390</name>
</gene>
<protein>
    <submittedName>
        <fullName evidence="2">Uncharacterized protein</fullName>
    </submittedName>
</protein>
<evidence type="ECO:0000313" key="2">
    <source>
        <dbReference type="EMBL" id="BBZ09370.1"/>
    </source>
</evidence>
<organism evidence="2 3">
    <name type="scientific">Mycolicibacterium doricum</name>
    <dbReference type="NCBI Taxonomy" id="126673"/>
    <lineage>
        <taxon>Bacteria</taxon>
        <taxon>Bacillati</taxon>
        <taxon>Actinomycetota</taxon>
        <taxon>Actinomycetes</taxon>
        <taxon>Mycobacteriales</taxon>
        <taxon>Mycobacteriaceae</taxon>
        <taxon>Mycolicibacterium</taxon>
    </lineage>
</organism>
<dbReference type="AlphaFoldDB" id="A0A7I7VWT0"/>
<feature type="region of interest" description="Disordered" evidence="1">
    <location>
        <begin position="1"/>
        <end position="68"/>
    </location>
</feature>